<keyword evidence="13" id="KW-1185">Reference proteome</keyword>
<evidence type="ECO:0000259" key="11">
    <source>
        <dbReference type="PROSITE" id="PS51198"/>
    </source>
</evidence>
<proteinExistence type="predicted"/>
<dbReference type="EMBL" id="JACRWE010000003">
    <property type="protein sequence ID" value="MBC5996560.1"/>
    <property type="molecule type" value="Genomic_DNA"/>
</dbReference>
<reference evidence="12 13" key="1">
    <citation type="submission" date="2020-08" db="EMBL/GenBank/DDBJ databases">
        <authorList>
            <person name="Liu C."/>
            <person name="Sun Q."/>
        </authorList>
    </citation>
    <scope>NUCLEOTIDE SEQUENCE [LARGE SCALE GENOMIC DNA]</scope>
    <source>
        <strain evidence="12 13">NSJ-18</strain>
    </source>
</reference>
<evidence type="ECO:0000313" key="13">
    <source>
        <dbReference type="Proteomes" id="UP000609849"/>
    </source>
</evidence>
<protein>
    <recommendedName>
        <fullName evidence="7">DNA 3'-5' helicase</fullName>
        <ecNumber evidence="7">5.6.2.4</ecNumber>
    </recommendedName>
</protein>
<gene>
    <name evidence="12" type="ORF">H8923_07295</name>
</gene>
<evidence type="ECO:0000256" key="8">
    <source>
        <dbReference type="ARBA" id="ARBA00048988"/>
    </source>
</evidence>
<evidence type="ECO:0000256" key="6">
    <source>
        <dbReference type="ARBA" id="ARBA00034617"/>
    </source>
</evidence>
<dbReference type="EC" id="5.6.2.4" evidence="7"/>
<dbReference type="Pfam" id="PF13361">
    <property type="entry name" value="UvrD_C"/>
    <property type="match status" value="1"/>
</dbReference>
<comment type="caution">
    <text evidence="12">The sequence shown here is derived from an EMBL/GenBank/DDBJ whole genome shotgun (WGS) entry which is preliminary data.</text>
</comment>
<comment type="catalytic activity">
    <reaction evidence="6">
        <text>Couples ATP hydrolysis with the unwinding of duplex DNA by translocating in the 3'-5' direction.</text>
        <dbReference type="EC" id="5.6.2.4"/>
    </reaction>
</comment>
<name>A0ABR7JNX3_9FIRM</name>
<dbReference type="PROSITE" id="PS51198">
    <property type="entry name" value="UVRD_HELICASE_ATP_BIND"/>
    <property type="match status" value="1"/>
</dbReference>
<evidence type="ECO:0000256" key="7">
    <source>
        <dbReference type="ARBA" id="ARBA00034808"/>
    </source>
</evidence>
<dbReference type="PANTHER" id="PTHR11070:SF17">
    <property type="entry name" value="DNA HELICASE IV"/>
    <property type="match status" value="1"/>
</dbReference>
<keyword evidence="2 9" id="KW-0378">Hydrolase</keyword>
<evidence type="ECO:0000256" key="3">
    <source>
        <dbReference type="ARBA" id="ARBA00022806"/>
    </source>
</evidence>
<feature type="domain" description="UvrD-like helicase ATP-binding" evidence="11">
    <location>
        <begin position="199"/>
        <end position="528"/>
    </location>
</feature>
<evidence type="ECO:0000313" key="12">
    <source>
        <dbReference type="EMBL" id="MBC5996560.1"/>
    </source>
</evidence>
<evidence type="ECO:0000256" key="9">
    <source>
        <dbReference type="PROSITE-ProRule" id="PRU00560"/>
    </source>
</evidence>
<dbReference type="InterPro" id="IPR014016">
    <property type="entry name" value="UvrD-like_ATP-bd"/>
</dbReference>
<dbReference type="InterPro" id="IPR027785">
    <property type="entry name" value="UvrD-like_helicase_C"/>
</dbReference>
<evidence type="ECO:0000256" key="1">
    <source>
        <dbReference type="ARBA" id="ARBA00022741"/>
    </source>
</evidence>
<dbReference type="InterPro" id="IPR027417">
    <property type="entry name" value="P-loop_NTPase"/>
</dbReference>
<dbReference type="InterPro" id="IPR000212">
    <property type="entry name" value="DNA_helicase_UvrD/REP"/>
</dbReference>
<keyword evidence="3 9" id="KW-0347">Helicase</keyword>
<dbReference type="GO" id="GO:0005524">
    <property type="term" value="F:ATP binding"/>
    <property type="evidence" value="ECO:0007669"/>
    <property type="project" value="UniProtKB-KW"/>
</dbReference>
<dbReference type="Gene3D" id="3.40.50.300">
    <property type="entry name" value="P-loop containing nucleotide triphosphate hydrolases"/>
    <property type="match status" value="2"/>
</dbReference>
<dbReference type="RefSeq" id="WP_153926080.1">
    <property type="nucleotide sequence ID" value="NZ_JACRWE010000003.1"/>
</dbReference>
<evidence type="ECO:0000256" key="4">
    <source>
        <dbReference type="ARBA" id="ARBA00022840"/>
    </source>
</evidence>
<keyword evidence="4 9" id="KW-0067">ATP-binding</keyword>
<evidence type="ECO:0000256" key="2">
    <source>
        <dbReference type="ARBA" id="ARBA00022801"/>
    </source>
</evidence>
<keyword evidence="10" id="KW-0175">Coiled coil</keyword>
<feature type="coiled-coil region" evidence="10">
    <location>
        <begin position="16"/>
        <end position="43"/>
    </location>
</feature>
<dbReference type="Pfam" id="PF13538">
    <property type="entry name" value="UvrD_C_2"/>
    <property type="match status" value="1"/>
</dbReference>
<keyword evidence="1 9" id="KW-0547">Nucleotide-binding</keyword>
<dbReference type="SUPFAM" id="SSF52540">
    <property type="entry name" value="P-loop containing nucleoside triphosphate hydrolases"/>
    <property type="match status" value="1"/>
</dbReference>
<dbReference type="Proteomes" id="UP000609849">
    <property type="component" value="Unassembled WGS sequence"/>
</dbReference>
<sequence>MSIKFPEENIHLNITIEKLNNYLKELDNKVKLYEAEFKESKKYLYQNRRDMDTMEIFSNEKSISQIVNSGDLILKQKIKIESLIDTPYFARIDFKYDGEDEVEKVYIGRSAFIDSFGDMLIYDWRAPISSMYYDFELGYASYDAPLGKVEGDITLKRQFKITKSKMDYVIESALSIGDEILQRELSNTSDQRMKNIVSTIQKEQNKIIRNEKTDILVIQGVAGSGKTSIALHRVAYFLYKYREYLSAENVVVISPNKVFSDYISNVLPELGEEPIIQLDFEDIAKEQLDKSLDFERFAEQVSELLDNPDKDKIERISFKSSLEFVLLLDEYISYIDTNYFNAVDYIYNDICINKEFIRSRYNAYKKRPIFERFDKIADDIIEKIKSEKISEKIPSKGEIRKKLISMFKYNNTLGLYKEFFKYIDRESLFKFKCNNQLENCDVFPYIYLKIFIEGIEGMDDIKHVVIDEMQDYTPIQYMVIKKLYKCKKTILGDFGQCVNPYNSNSLKLLLNIFDNSEVVKLNKSYRSTYEIIKFAEQILKQDIEPIERHGELPNIIECSNLETELKQIENIIDNFNKSDYSTIGIICKTRKHVKQIYDKLRKKYEVNLLDIDSLEFKEGITISTIHMSKGLEFDEIIIPMVDSNNYETDYDRNLLYIACTRAMHKLTLTCHNKVTKILNKSFI</sequence>
<keyword evidence="5" id="KW-0413">Isomerase</keyword>
<evidence type="ECO:0000256" key="5">
    <source>
        <dbReference type="ARBA" id="ARBA00023235"/>
    </source>
</evidence>
<dbReference type="InterPro" id="IPR014017">
    <property type="entry name" value="DNA_helicase_UvrD-like_C"/>
</dbReference>
<organism evidence="12 13">
    <name type="scientific">Romboutsia faecis</name>
    <dbReference type="NCBI Taxonomy" id="2764597"/>
    <lineage>
        <taxon>Bacteria</taxon>
        <taxon>Bacillati</taxon>
        <taxon>Bacillota</taxon>
        <taxon>Clostridia</taxon>
        <taxon>Peptostreptococcales</taxon>
        <taxon>Peptostreptococcaceae</taxon>
        <taxon>Romboutsia</taxon>
    </lineage>
</organism>
<dbReference type="PANTHER" id="PTHR11070">
    <property type="entry name" value="UVRD / RECB / PCRA DNA HELICASE FAMILY MEMBER"/>
    <property type="match status" value="1"/>
</dbReference>
<dbReference type="Pfam" id="PF00580">
    <property type="entry name" value="UvrD-helicase"/>
    <property type="match status" value="1"/>
</dbReference>
<evidence type="ECO:0000256" key="10">
    <source>
        <dbReference type="SAM" id="Coils"/>
    </source>
</evidence>
<comment type="catalytic activity">
    <reaction evidence="8">
        <text>ATP + H2O = ADP + phosphate + H(+)</text>
        <dbReference type="Rhea" id="RHEA:13065"/>
        <dbReference type="ChEBI" id="CHEBI:15377"/>
        <dbReference type="ChEBI" id="CHEBI:15378"/>
        <dbReference type="ChEBI" id="CHEBI:30616"/>
        <dbReference type="ChEBI" id="CHEBI:43474"/>
        <dbReference type="ChEBI" id="CHEBI:456216"/>
        <dbReference type="EC" id="5.6.2.4"/>
    </reaction>
</comment>
<feature type="binding site" evidence="9">
    <location>
        <begin position="220"/>
        <end position="227"/>
    </location>
    <ligand>
        <name>ATP</name>
        <dbReference type="ChEBI" id="CHEBI:30616"/>
    </ligand>
</feature>
<accession>A0ABR7JNX3</accession>